<dbReference type="Pfam" id="PF20932">
    <property type="entry name" value="Dicer_dsRBD"/>
    <property type="match status" value="1"/>
</dbReference>
<evidence type="ECO:0000313" key="12">
    <source>
        <dbReference type="EMBL" id="CAH0719964.1"/>
    </source>
</evidence>
<evidence type="ECO:0000256" key="3">
    <source>
        <dbReference type="ARBA" id="ARBA00022722"/>
    </source>
</evidence>
<evidence type="ECO:0000256" key="1">
    <source>
        <dbReference type="ARBA" id="ARBA00001936"/>
    </source>
</evidence>
<accession>A0A8J9Y5T3</accession>
<keyword evidence="13" id="KW-1185">Reference proteome</keyword>
<keyword evidence="5" id="KW-0255">Endonuclease</keyword>
<dbReference type="GO" id="GO:0006364">
    <property type="term" value="P:rRNA processing"/>
    <property type="evidence" value="ECO:0007669"/>
    <property type="project" value="InterPro"/>
</dbReference>
<dbReference type="PROSITE" id="PS50137">
    <property type="entry name" value="DS_RBD"/>
    <property type="match status" value="1"/>
</dbReference>
<dbReference type="EMBL" id="OV170234">
    <property type="protein sequence ID" value="CAH0719964.1"/>
    <property type="molecule type" value="Genomic_DNA"/>
</dbReference>
<dbReference type="GO" id="GO:0031054">
    <property type="term" value="P:pre-miRNA processing"/>
    <property type="evidence" value="ECO:0007669"/>
    <property type="project" value="InterPro"/>
</dbReference>
<evidence type="ECO:0000259" key="10">
    <source>
        <dbReference type="PROSITE" id="PS50137"/>
    </source>
</evidence>
<dbReference type="GO" id="GO:0005737">
    <property type="term" value="C:cytoplasm"/>
    <property type="evidence" value="ECO:0007669"/>
    <property type="project" value="TreeGrafter"/>
</dbReference>
<dbReference type="GO" id="GO:0005634">
    <property type="term" value="C:nucleus"/>
    <property type="evidence" value="ECO:0007669"/>
    <property type="project" value="TreeGrafter"/>
</dbReference>
<dbReference type="InterPro" id="IPR000999">
    <property type="entry name" value="RNase_III_dom"/>
</dbReference>
<organism evidence="12 13">
    <name type="scientific">Brenthis ino</name>
    <name type="common">lesser marbled fritillary</name>
    <dbReference type="NCBI Taxonomy" id="405034"/>
    <lineage>
        <taxon>Eukaryota</taxon>
        <taxon>Metazoa</taxon>
        <taxon>Ecdysozoa</taxon>
        <taxon>Arthropoda</taxon>
        <taxon>Hexapoda</taxon>
        <taxon>Insecta</taxon>
        <taxon>Pterygota</taxon>
        <taxon>Neoptera</taxon>
        <taxon>Endopterygota</taxon>
        <taxon>Lepidoptera</taxon>
        <taxon>Glossata</taxon>
        <taxon>Ditrysia</taxon>
        <taxon>Papilionoidea</taxon>
        <taxon>Nymphalidae</taxon>
        <taxon>Heliconiinae</taxon>
        <taxon>Argynnini</taxon>
        <taxon>Brenthis</taxon>
    </lineage>
</organism>
<reference evidence="12" key="1">
    <citation type="submission" date="2021-12" db="EMBL/GenBank/DDBJ databases">
        <authorList>
            <person name="Martin H S."/>
        </authorList>
    </citation>
    <scope>NUCLEOTIDE SEQUENCE</scope>
</reference>
<feature type="non-terminal residue" evidence="12">
    <location>
        <position position="434"/>
    </location>
</feature>
<proteinExistence type="inferred from homology"/>
<dbReference type="HAMAP" id="MF_00104">
    <property type="entry name" value="RNase_III"/>
    <property type="match status" value="1"/>
</dbReference>
<evidence type="ECO:0000256" key="4">
    <source>
        <dbReference type="ARBA" id="ARBA00022723"/>
    </source>
</evidence>
<evidence type="ECO:0000256" key="6">
    <source>
        <dbReference type="ARBA" id="ARBA00022801"/>
    </source>
</evidence>
<evidence type="ECO:0000256" key="2">
    <source>
        <dbReference type="ARBA" id="ARBA00001946"/>
    </source>
</evidence>
<keyword evidence="4" id="KW-0479">Metal-binding</keyword>
<evidence type="ECO:0000259" key="11">
    <source>
        <dbReference type="PROSITE" id="PS50142"/>
    </source>
</evidence>
<dbReference type="Proteomes" id="UP000838878">
    <property type="component" value="Chromosome 14"/>
</dbReference>
<keyword evidence="3" id="KW-0540">Nuclease</keyword>
<dbReference type="InterPro" id="IPR014720">
    <property type="entry name" value="dsRBD_dom"/>
</dbReference>
<protein>
    <submittedName>
        <fullName evidence="12">Uncharacterized protein</fullName>
    </submittedName>
</protein>
<dbReference type="InterPro" id="IPR036389">
    <property type="entry name" value="RNase_III_sf"/>
</dbReference>
<comment type="cofactor">
    <cofactor evidence="1">
        <name>Mn(2+)</name>
        <dbReference type="ChEBI" id="CHEBI:29035"/>
    </cofactor>
</comment>
<feature type="domain" description="DRBM" evidence="10">
    <location>
        <begin position="412"/>
        <end position="434"/>
    </location>
</feature>
<gene>
    <name evidence="12" type="ORF">BINO364_LOCUS6249</name>
</gene>
<dbReference type="CDD" id="cd00593">
    <property type="entry name" value="RIBOc"/>
    <property type="match status" value="1"/>
</dbReference>
<dbReference type="GO" id="GO:0006309">
    <property type="term" value="P:apoptotic DNA fragmentation"/>
    <property type="evidence" value="ECO:0007669"/>
    <property type="project" value="TreeGrafter"/>
</dbReference>
<dbReference type="SMART" id="SM00535">
    <property type="entry name" value="RIBOc"/>
    <property type="match status" value="1"/>
</dbReference>
<dbReference type="PROSITE" id="PS50142">
    <property type="entry name" value="RNASE_3_2"/>
    <property type="match status" value="1"/>
</dbReference>
<dbReference type="SUPFAM" id="SSF54768">
    <property type="entry name" value="dsRNA-binding domain-like"/>
    <property type="match status" value="1"/>
</dbReference>
<evidence type="ECO:0000256" key="9">
    <source>
        <dbReference type="PROSITE-ProRule" id="PRU00266"/>
    </source>
</evidence>
<keyword evidence="7" id="KW-0460">Magnesium</keyword>
<dbReference type="Gene3D" id="1.10.1520.10">
    <property type="entry name" value="Ribonuclease III domain"/>
    <property type="match status" value="2"/>
</dbReference>
<evidence type="ECO:0000313" key="13">
    <source>
        <dbReference type="Proteomes" id="UP000838878"/>
    </source>
</evidence>
<evidence type="ECO:0000256" key="5">
    <source>
        <dbReference type="ARBA" id="ARBA00022759"/>
    </source>
</evidence>
<dbReference type="InterPro" id="IPR011907">
    <property type="entry name" value="RNase_III"/>
</dbReference>
<name>A0A8J9Y5T3_9NEOP</name>
<dbReference type="GO" id="GO:0070578">
    <property type="term" value="C:RISC-loading complex"/>
    <property type="evidence" value="ECO:0007669"/>
    <property type="project" value="TreeGrafter"/>
</dbReference>
<comment type="cofactor">
    <cofactor evidence="2">
        <name>Mg(2+)</name>
        <dbReference type="ChEBI" id="CHEBI:18420"/>
    </cofactor>
</comment>
<dbReference type="PANTHER" id="PTHR14950:SF37">
    <property type="entry name" value="ENDORIBONUCLEASE DICER"/>
    <property type="match status" value="1"/>
</dbReference>
<dbReference type="PANTHER" id="PTHR14950">
    <property type="entry name" value="DICER-RELATED"/>
    <property type="match status" value="1"/>
</dbReference>
<dbReference type="GO" id="GO:0003723">
    <property type="term" value="F:RNA binding"/>
    <property type="evidence" value="ECO:0007669"/>
    <property type="project" value="UniProtKB-UniRule"/>
</dbReference>
<dbReference type="GO" id="GO:0004525">
    <property type="term" value="F:ribonuclease III activity"/>
    <property type="evidence" value="ECO:0007669"/>
    <property type="project" value="InterPro"/>
</dbReference>
<keyword evidence="6" id="KW-0378">Hydrolase</keyword>
<dbReference type="OrthoDB" id="416741at2759"/>
<dbReference type="AlphaFoldDB" id="A0A8J9Y5T3"/>
<keyword evidence="8 9" id="KW-0694">RNA-binding</keyword>
<feature type="domain" description="RNase III" evidence="11">
    <location>
        <begin position="180"/>
        <end position="339"/>
    </location>
</feature>
<evidence type="ECO:0000256" key="7">
    <source>
        <dbReference type="ARBA" id="ARBA00022842"/>
    </source>
</evidence>
<evidence type="ECO:0000256" key="8">
    <source>
        <dbReference type="ARBA" id="ARBA00022884"/>
    </source>
</evidence>
<dbReference type="SUPFAM" id="SSF69065">
    <property type="entry name" value="RNase III domain-like"/>
    <property type="match status" value="2"/>
</dbReference>
<dbReference type="FunFam" id="1.10.1520.10:FF:000004">
    <property type="entry name" value="Endoribonuclease dicer-like 1"/>
    <property type="match status" value="1"/>
</dbReference>
<dbReference type="Pfam" id="PF00636">
    <property type="entry name" value="Ribonuclease_3"/>
    <property type="match status" value="1"/>
</dbReference>
<dbReference type="GO" id="GO:0004530">
    <property type="term" value="F:deoxyribonuclease I activity"/>
    <property type="evidence" value="ECO:0007669"/>
    <property type="project" value="TreeGrafter"/>
</dbReference>
<dbReference type="Gene3D" id="3.30.160.20">
    <property type="match status" value="1"/>
</dbReference>
<dbReference type="InterPro" id="IPR044441">
    <property type="entry name" value="DICER_DSRM"/>
</dbReference>
<dbReference type="GO" id="GO:0046872">
    <property type="term" value="F:metal ion binding"/>
    <property type="evidence" value="ECO:0007669"/>
    <property type="project" value="UniProtKB-KW"/>
</dbReference>
<dbReference type="PROSITE" id="PS00517">
    <property type="entry name" value="RNASE_3_1"/>
    <property type="match status" value="1"/>
</dbReference>
<sequence length="434" mass="49124">MKVLKSKLTLSHFQIKIKTFFDIKHTPIIHVRKRRRSEPKLRIEECIGIRPTFLIGIQFPLSDALSGKLSTESRAMIQQQYAESDSTAETEPDGKAQNAMQCYVRAQAVSDKSVADCVEALIGTYLMSGGISAAVGFLQWMRIIPPEVNFKQLLHKKVDTVLTEKKVTENEIDWLLYNSRADVEKIIKYKFKDPSLLLEALSHASYIRNRHTRSYERLEFLGDAILDFLITSHIFENSHNMSPGDLTDLRSSLVNNVTIASYVVKLGLHKFLCSQINAGLENAIKTFVEHQEEREHEIVEEVLYLIEEEDCNIAQYIDVPKCLSDIFEALVAAVYLDTGGDLDVVWSMIYRIMHKEISLFSMCIPKQPVRVLMEMIHHCPSFGDPFMTKTAVPKVMVPVTFTKDSKQHTAYGVGSNKSQAKRAAAKLALKILAA</sequence>
<dbReference type="GO" id="GO:0030422">
    <property type="term" value="P:siRNA processing"/>
    <property type="evidence" value="ECO:0007669"/>
    <property type="project" value="InterPro"/>
</dbReference>